<dbReference type="Proteomes" id="UP001160116">
    <property type="component" value="Unassembled WGS sequence"/>
</dbReference>
<reference evidence="2" key="1">
    <citation type="submission" date="2022-09" db="EMBL/GenBank/DDBJ databases">
        <title>Intensive care unit water sources are persistently colonized with multi-drug resistant bacteria and are the site of extensive horizontal gene transfer of antibiotic resistance genes.</title>
        <authorList>
            <person name="Diorio-Toth L."/>
        </authorList>
    </citation>
    <scope>NUCLEOTIDE SEQUENCE</scope>
    <source>
        <strain evidence="2">GD03885</strain>
        <strain evidence="1">GD04065</strain>
    </source>
</reference>
<accession>A0AA42GG87</accession>
<protein>
    <submittedName>
        <fullName evidence="2">Uncharacterized protein</fullName>
    </submittedName>
</protein>
<gene>
    <name evidence="2" type="ORF">N5C97_14910</name>
    <name evidence="1" type="ORF">N7566_17095</name>
</gene>
<evidence type="ECO:0000313" key="2">
    <source>
        <dbReference type="EMBL" id="MDH0827749.1"/>
    </source>
</evidence>
<dbReference type="Proteomes" id="UP001157887">
    <property type="component" value="Unassembled WGS sequence"/>
</dbReference>
<comment type="caution">
    <text evidence="2">The sequence shown here is derived from an EMBL/GenBank/DDBJ whole genome shotgun (WGS) entry which is preliminary data.</text>
</comment>
<evidence type="ECO:0000313" key="1">
    <source>
        <dbReference type="EMBL" id="MDG9788666.1"/>
    </source>
</evidence>
<name>A0AA42GG87_ACIJO</name>
<dbReference type="EMBL" id="JAOECG010000043">
    <property type="protein sequence ID" value="MDG9788666.1"/>
    <property type="molecule type" value="Genomic_DNA"/>
</dbReference>
<dbReference type="EMBL" id="JAOCCL010000053">
    <property type="protein sequence ID" value="MDH0827749.1"/>
    <property type="molecule type" value="Genomic_DNA"/>
</dbReference>
<proteinExistence type="predicted"/>
<evidence type="ECO:0000313" key="3">
    <source>
        <dbReference type="Proteomes" id="UP001160116"/>
    </source>
</evidence>
<sequence length="80" mass="9238">MNHMCTLYGTVKAMLYEWEILLDLPGAAEAVYDMEVKYKQQMEQYSYTPSIAFNGSKTECYSNLIDQLQNLIFEVNNQGP</sequence>
<dbReference type="AlphaFoldDB" id="A0AA42GG87"/>
<dbReference type="RefSeq" id="WP_224469590.1">
    <property type="nucleotide sequence ID" value="NZ_CANMLB010000037.1"/>
</dbReference>
<organism evidence="2 3">
    <name type="scientific">Acinetobacter johnsonii</name>
    <dbReference type="NCBI Taxonomy" id="40214"/>
    <lineage>
        <taxon>Bacteria</taxon>
        <taxon>Pseudomonadati</taxon>
        <taxon>Pseudomonadota</taxon>
        <taxon>Gammaproteobacteria</taxon>
        <taxon>Moraxellales</taxon>
        <taxon>Moraxellaceae</taxon>
        <taxon>Acinetobacter</taxon>
    </lineage>
</organism>